<comment type="subunit">
    <text evidence="7">Consists of a catalytic RNA component (M1 or rnpB) and a protein subunit.</text>
</comment>
<keyword evidence="10" id="KW-1185">Reference proteome</keyword>
<dbReference type="GO" id="GO:0001682">
    <property type="term" value="P:tRNA 5'-leader removal"/>
    <property type="evidence" value="ECO:0007669"/>
    <property type="project" value="UniProtKB-UniRule"/>
</dbReference>
<dbReference type="GO" id="GO:0004526">
    <property type="term" value="F:ribonuclease P activity"/>
    <property type="evidence" value="ECO:0007669"/>
    <property type="project" value="UniProtKB-UniRule"/>
</dbReference>
<evidence type="ECO:0000256" key="3">
    <source>
        <dbReference type="ARBA" id="ARBA00022722"/>
    </source>
</evidence>
<dbReference type="GO" id="GO:0042781">
    <property type="term" value="F:3'-tRNA processing endoribonuclease activity"/>
    <property type="evidence" value="ECO:0007669"/>
    <property type="project" value="TreeGrafter"/>
</dbReference>
<comment type="catalytic activity">
    <reaction evidence="7">
        <text>Endonucleolytic cleavage of RNA, removing 5'-extranucleotides from tRNA precursor.</text>
        <dbReference type="EC" id="3.1.26.5"/>
    </reaction>
</comment>
<keyword evidence="3 7" id="KW-0540">Nuclease</keyword>
<gene>
    <name evidence="7 9" type="primary">rnpA</name>
    <name evidence="9" type="ORF">HMPREF0663_10294</name>
</gene>
<keyword evidence="2 7" id="KW-0819">tRNA processing</keyword>
<dbReference type="PANTHER" id="PTHR33992">
    <property type="entry name" value="RIBONUCLEASE P PROTEIN COMPONENT"/>
    <property type="match status" value="1"/>
</dbReference>
<keyword evidence="4 7" id="KW-0255">Endonuclease</keyword>
<evidence type="ECO:0000256" key="8">
    <source>
        <dbReference type="NCBIfam" id="TIGR00188"/>
    </source>
</evidence>
<comment type="caution">
    <text evidence="9">The sequence shown here is derived from an EMBL/GenBank/DDBJ whole genome shotgun (WGS) entry which is preliminary data.</text>
</comment>
<dbReference type="AlphaFoldDB" id="E7RME4"/>
<dbReference type="InterPro" id="IPR000100">
    <property type="entry name" value="RNase_P"/>
</dbReference>
<dbReference type="InterPro" id="IPR020539">
    <property type="entry name" value="RNase_P_CS"/>
</dbReference>
<dbReference type="EC" id="3.1.26.5" evidence="7 8"/>
<dbReference type="SUPFAM" id="SSF54211">
    <property type="entry name" value="Ribosomal protein S5 domain 2-like"/>
    <property type="match status" value="1"/>
</dbReference>
<dbReference type="STRING" id="28134.SAMN05444288_0560"/>
<dbReference type="Gene3D" id="3.30.230.10">
    <property type="match status" value="1"/>
</dbReference>
<protein>
    <recommendedName>
        <fullName evidence="7 8">Ribonuclease P protein component</fullName>
        <shortName evidence="7">RNase P protein</shortName>
        <shortName evidence="7">RNaseP protein</shortName>
        <ecNumber evidence="7 8">3.1.26.5</ecNumber>
    </recommendedName>
    <alternativeName>
        <fullName evidence="7">Protein C5</fullName>
    </alternativeName>
</protein>
<dbReference type="HOGENOM" id="CLU_117179_1_0_10"/>
<dbReference type="RefSeq" id="WP_004368974.1">
    <property type="nucleotide sequence ID" value="NZ_GL833119.1"/>
</dbReference>
<dbReference type="eggNOG" id="COG0594">
    <property type="taxonomic scope" value="Bacteria"/>
</dbReference>
<dbReference type="Proteomes" id="UP000005580">
    <property type="component" value="Unassembled WGS sequence"/>
</dbReference>
<organism evidence="9 10">
    <name type="scientific">Hoylesella oralis ATCC 33269</name>
    <dbReference type="NCBI Taxonomy" id="873533"/>
    <lineage>
        <taxon>Bacteria</taxon>
        <taxon>Pseudomonadati</taxon>
        <taxon>Bacteroidota</taxon>
        <taxon>Bacteroidia</taxon>
        <taxon>Bacteroidales</taxon>
        <taxon>Prevotellaceae</taxon>
        <taxon>Hoylesella</taxon>
    </lineage>
</organism>
<evidence type="ECO:0000256" key="7">
    <source>
        <dbReference type="HAMAP-Rule" id="MF_00227"/>
    </source>
</evidence>
<proteinExistence type="inferred from homology"/>
<evidence type="ECO:0000256" key="1">
    <source>
        <dbReference type="ARBA" id="ARBA00002663"/>
    </source>
</evidence>
<dbReference type="NCBIfam" id="TIGR00188">
    <property type="entry name" value="rnpA"/>
    <property type="match status" value="1"/>
</dbReference>
<dbReference type="Pfam" id="PF00825">
    <property type="entry name" value="Ribonuclease_P"/>
    <property type="match status" value="1"/>
</dbReference>
<dbReference type="GO" id="GO:0030677">
    <property type="term" value="C:ribonuclease P complex"/>
    <property type="evidence" value="ECO:0007669"/>
    <property type="project" value="TreeGrafter"/>
</dbReference>
<dbReference type="InterPro" id="IPR014721">
    <property type="entry name" value="Ribsml_uS5_D2-typ_fold_subgr"/>
</dbReference>
<keyword evidence="6 7" id="KW-0694">RNA-binding</keyword>
<dbReference type="EMBL" id="AEPE02000002">
    <property type="protein sequence ID" value="EFZ37925.1"/>
    <property type="molecule type" value="Genomic_DNA"/>
</dbReference>
<name>E7RME4_9BACT</name>
<evidence type="ECO:0000256" key="5">
    <source>
        <dbReference type="ARBA" id="ARBA00022801"/>
    </source>
</evidence>
<reference evidence="9" key="1">
    <citation type="submission" date="2011-01" db="EMBL/GenBank/DDBJ databases">
        <authorList>
            <person name="Muzny D."/>
            <person name="Qin X."/>
            <person name="Buhay C."/>
            <person name="Dugan-Rocha S."/>
            <person name="Ding Y."/>
            <person name="Chen G."/>
            <person name="Hawes A."/>
            <person name="Holder M."/>
            <person name="Jhangiani S."/>
            <person name="Johnson A."/>
            <person name="Khan Z."/>
            <person name="Li Z."/>
            <person name="Liu W."/>
            <person name="Liu X."/>
            <person name="Perez L."/>
            <person name="Shen H."/>
            <person name="Wang Q."/>
            <person name="Watt J."/>
            <person name="Xi L."/>
            <person name="Xin Y."/>
            <person name="Zhou J."/>
            <person name="Deng J."/>
            <person name="Jiang H."/>
            <person name="Liu Y."/>
            <person name="Qu J."/>
            <person name="Song X.-Z."/>
            <person name="Zhang L."/>
            <person name="Villasana D."/>
            <person name="Johnson A."/>
            <person name="Liu J."/>
            <person name="Liyanage D."/>
            <person name="Lorensuhewa L."/>
            <person name="Robinson T."/>
            <person name="Song A."/>
            <person name="Song B.-B."/>
            <person name="Dinh H."/>
            <person name="Thornton R."/>
            <person name="Coyle M."/>
            <person name="Francisco L."/>
            <person name="Jackson L."/>
            <person name="Javaid M."/>
            <person name="Korchina V."/>
            <person name="Kovar C."/>
            <person name="Mata R."/>
            <person name="Mathew T."/>
            <person name="Ngo R."/>
            <person name="Nguyen L."/>
            <person name="Nguyen N."/>
            <person name="Okwuonu G."/>
            <person name="Ongeri F."/>
            <person name="Pham C."/>
            <person name="Simmons D."/>
            <person name="Wilczek-Boney K."/>
            <person name="Hale W."/>
            <person name="Jakkamsetti A."/>
            <person name="Pham P."/>
            <person name="Ruth R."/>
            <person name="San Lucas F."/>
            <person name="Warren J."/>
            <person name="Zhang J."/>
            <person name="Zhao Z."/>
            <person name="Zhou C."/>
            <person name="Zhu D."/>
            <person name="Lee S."/>
            <person name="Bess C."/>
            <person name="Blankenburg K."/>
            <person name="Forbes L."/>
            <person name="Fu Q."/>
            <person name="Gubbala S."/>
            <person name="Hirani K."/>
            <person name="Jayaseelan J.C."/>
            <person name="Lara F."/>
            <person name="Munidasa M."/>
            <person name="Palculict T."/>
            <person name="Patil S."/>
            <person name="Pu L.-L."/>
            <person name="Saada N."/>
            <person name="Tang L."/>
            <person name="Weissenberger G."/>
            <person name="Zhu Y."/>
            <person name="Hemphill L."/>
            <person name="Shang Y."/>
            <person name="Youmans B."/>
            <person name="Ayvaz T."/>
            <person name="Ross M."/>
            <person name="Santibanez J."/>
            <person name="Aqrawi P."/>
            <person name="Gross S."/>
            <person name="Joshi V."/>
            <person name="Fowler G."/>
            <person name="Nazareth L."/>
            <person name="Reid J."/>
            <person name="Worley K."/>
            <person name="Petrosino J."/>
            <person name="Highlander S."/>
            <person name="Gibbs R."/>
        </authorList>
    </citation>
    <scope>NUCLEOTIDE SEQUENCE [LARGE SCALE GENOMIC DNA]</scope>
    <source>
        <strain evidence="9">ATCC 33269</strain>
    </source>
</reference>
<accession>E7RME4</accession>
<evidence type="ECO:0000256" key="6">
    <source>
        <dbReference type="ARBA" id="ARBA00022884"/>
    </source>
</evidence>
<evidence type="ECO:0000256" key="4">
    <source>
        <dbReference type="ARBA" id="ARBA00022759"/>
    </source>
</evidence>
<dbReference type="InterPro" id="IPR020568">
    <property type="entry name" value="Ribosomal_Su5_D2-typ_SF"/>
</dbReference>
<comment type="similarity">
    <text evidence="7">Belongs to the RnpA family.</text>
</comment>
<sequence>MPASGAFTLSKEERICSRTLIESLFNGGGSHALSAYPLRVVYKLEEQHAEQRAKVQIMVSVSKKHFKHAVKRNRVKRQVREAYRKNKSIIVEKVPSGSLLLMAFIWLADNLYDTQEVEQRISALLMRIKERL</sequence>
<evidence type="ECO:0000313" key="10">
    <source>
        <dbReference type="Proteomes" id="UP000005580"/>
    </source>
</evidence>
<evidence type="ECO:0000256" key="2">
    <source>
        <dbReference type="ARBA" id="ARBA00022694"/>
    </source>
</evidence>
<dbReference type="PROSITE" id="PS00648">
    <property type="entry name" value="RIBONUCLEASE_P"/>
    <property type="match status" value="1"/>
</dbReference>
<keyword evidence="5 7" id="KW-0378">Hydrolase</keyword>
<dbReference type="PANTHER" id="PTHR33992:SF1">
    <property type="entry name" value="RIBONUCLEASE P PROTEIN COMPONENT"/>
    <property type="match status" value="1"/>
</dbReference>
<dbReference type="GO" id="GO:0000049">
    <property type="term" value="F:tRNA binding"/>
    <property type="evidence" value="ECO:0007669"/>
    <property type="project" value="UniProtKB-UniRule"/>
</dbReference>
<evidence type="ECO:0000313" key="9">
    <source>
        <dbReference type="EMBL" id="EFZ37925.1"/>
    </source>
</evidence>
<comment type="function">
    <text evidence="1 7">RNaseP catalyzes the removal of the 5'-leader sequence from pre-tRNA to produce the mature 5'-terminus. It can also cleave other RNA substrates such as 4.5S RNA. The protein component plays an auxiliary but essential role in vivo by binding to the 5'-leader sequence and broadening the substrate specificity of the ribozyme.</text>
</comment>
<dbReference type="HAMAP" id="MF_00227">
    <property type="entry name" value="RNase_P"/>
    <property type="match status" value="1"/>
</dbReference>